<sequence length="157" mass="16337">MTTFVLGEPEFGRYTLPDREAAAGVLEATIDLGTALTVARREHEAVDLLSPAVDAARREGAAPDALGWAVLTLATAEQYAGGADRATAGFTEALALARTAGDEELEHYTLHHLGRHLVDSGDLDGARAAFTACLAIRERLGEPRAAQTAAALSALSG</sequence>
<evidence type="ECO:0008006" key="3">
    <source>
        <dbReference type="Google" id="ProtNLM"/>
    </source>
</evidence>
<dbReference type="EMBL" id="WSEK01000004">
    <property type="protein sequence ID" value="MVQ49862.1"/>
    <property type="molecule type" value="Genomic_DNA"/>
</dbReference>
<protein>
    <recommendedName>
        <fullName evidence="3">Tetratricopeptide repeat protein</fullName>
    </recommendedName>
</protein>
<keyword evidence="2" id="KW-1185">Reference proteome</keyword>
<dbReference type="InterPro" id="IPR011990">
    <property type="entry name" value="TPR-like_helical_dom_sf"/>
</dbReference>
<comment type="caution">
    <text evidence="1">The sequence shown here is derived from an EMBL/GenBank/DDBJ whole genome shotgun (WGS) entry which is preliminary data.</text>
</comment>
<dbReference type="AlphaFoldDB" id="A0A6L6XSS9"/>
<proteinExistence type="predicted"/>
<organism evidence="1 2">
    <name type="scientific">Nocardioides agri</name>
    <dbReference type="NCBI Taxonomy" id="2682843"/>
    <lineage>
        <taxon>Bacteria</taxon>
        <taxon>Bacillati</taxon>
        <taxon>Actinomycetota</taxon>
        <taxon>Actinomycetes</taxon>
        <taxon>Propionibacteriales</taxon>
        <taxon>Nocardioidaceae</taxon>
        <taxon>Nocardioides</taxon>
    </lineage>
</organism>
<dbReference type="Proteomes" id="UP000473525">
    <property type="component" value="Unassembled WGS sequence"/>
</dbReference>
<gene>
    <name evidence="1" type="ORF">GON03_11765</name>
</gene>
<dbReference type="Gene3D" id="1.25.40.10">
    <property type="entry name" value="Tetratricopeptide repeat domain"/>
    <property type="match status" value="1"/>
</dbReference>
<dbReference type="SUPFAM" id="SSF48452">
    <property type="entry name" value="TPR-like"/>
    <property type="match status" value="1"/>
</dbReference>
<reference evidence="1 2" key="1">
    <citation type="submission" date="2019-12" db="EMBL/GenBank/DDBJ databases">
        <authorList>
            <person name="Huq M.A."/>
        </authorList>
    </citation>
    <scope>NUCLEOTIDE SEQUENCE [LARGE SCALE GENOMIC DNA]</scope>
    <source>
        <strain evidence="1 2">MAH-18</strain>
    </source>
</reference>
<evidence type="ECO:0000313" key="2">
    <source>
        <dbReference type="Proteomes" id="UP000473525"/>
    </source>
</evidence>
<evidence type="ECO:0000313" key="1">
    <source>
        <dbReference type="EMBL" id="MVQ49862.1"/>
    </source>
</evidence>
<name>A0A6L6XSS9_9ACTN</name>
<accession>A0A6L6XSS9</accession>
<dbReference type="RefSeq" id="WP_157342707.1">
    <property type="nucleotide sequence ID" value="NZ_WSEK01000004.1"/>
</dbReference>